<accession>A0A165ZUN5</accession>
<keyword evidence="3" id="KW-0560">Oxidoreductase</keyword>
<dbReference type="OrthoDB" id="191139at2759"/>
<proteinExistence type="inferred from homology"/>
<keyword evidence="5" id="KW-1185">Reference proteome</keyword>
<evidence type="ECO:0000256" key="3">
    <source>
        <dbReference type="ARBA" id="ARBA00023002"/>
    </source>
</evidence>
<reference evidence="4 5" key="1">
    <citation type="journal article" date="2016" name="Mol. Biol. Evol.">
        <title>Comparative Genomics of Early-Diverging Mushroom-Forming Fungi Provides Insights into the Origins of Lignocellulose Decay Capabilities.</title>
        <authorList>
            <person name="Nagy L.G."/>
            <person name="Riley R."/>
            <person name="Tritt A."/>
            <person name="Adam C."/>
            <person name="Daum C."/>
            <person name="Floudas D."/>
            <person name="Sun H."/>
            <person name="Yadav J.S."/>
            <person name="Pangilinan J."/>
            <person name="Larsson K.H."/>
            <person name="Matsuura K."/>
            <person name="Barry K."/>
            <person name="Labutti K."/>
            <person name="Kuo R."/>
            <person name="Ohm R.A."/>
            <person name="Bhattacharya S.S."/>
            <person name="Shirouzu T."/>
            <person name="Yoshinaga Y."/>
            <person name="Martin F.M."/>
            <person name="Grigoriev I.V."/>
            <person name="Hibbett D.S."/>
        </authorList>
    </citation>
    <scope>NUCLEOTIDE SEQUENCE [LARGE SCALE GENOMIC DNA]</scope>
    <source>
        <strain evidence="4 5">HHB10207 ss-3</strain>
    </source>
</reference>
<dbReference type="STRING" id="1314776.A0A165ZUN5"/>
<protein>
    <submittedName>
        <fullName evidence="4">NAD(P)-binding protein</fullName>
    </submittedName>
</protein>
<comment type="similarity">
    <text evidence="1">Belongs to the short-chain dehydrogenases/reductases (SDR) family.</text>
</comment>
<dbReference type="Gene3D" id="3.40.50.720">
    <property type="entry name" value="NAD(P)-binding Rossmann-like Domain"/>
    <property type="match status" value="1"/>
</dbReference>
<dbReference type="AlphaFoldDB" id="A0A165ZUN5"/>
<gene>
    <name evidence="4" type="ORF">SISSUDRAFT_1052502</name>
</gene>
<dbReference type="Pfam" id="PF00106">
    <property type="entry name" value="adh_short"/>
    <property type="match status" value="1"/>
</dbReference>
<evidence type="ECO:0000256" key="2">
    <source>
        <dbReference type="ARBA" id="ARBA00022857"/>
    </source>
</evidence>
<sequence>MGNLISQAEPTLNLVDLQGKVAIVTGGNSGIGYITLQHLVRQGAKVYMASRNESKVTGAIAQLEAEGMGTKGGKVEWLKLDLDDPRNAKRAAEEFIVKEERLDILVNNAGGGAFPFSLSEDGISKVVVANYLSAYVFTKCLLPILKTTAAKPQSDVRIINVSSMAHGMIGEPVRFTSKESFNVQFSGHFMGMMKRYSLTKLQQILQLQHLQSQLTTEAIDITCISVHPGEIMSPGAAQDLPDVAWPVQMLMRAYKAIKFLPVKYGGITPAFAAASVEVKNDKGKYKGAYLIPYGKIEKASKDAENPELAKELYDTTEKILSDLGI</sequence>
<dbReference type="PANTHER" id="PTHR24320">
    <property type="entry name" value="RETINOL DEHYDROGENASE"/>
    <property type="match status" value="1"/>
</dbReference>
<dbReference type="EMBL" id="KV428171">
    <property type="protein sequence ID" value="KZT34653.1"/>
    <property type="molecule type" value="Genomic_DNA"/>
</dbReference>
<evidence type="ECO:0000256" key="1">
    <source>
        <dbReference type="ARBA" id="ARBA00006484"/>
    </source>
</evidence>
<dbReference type="GO" id="GO:0016491">
    <property type="term" value="F:oxidoreductase activity"/>
    <property type="evidence" value="ECO:0007669"/>
    <property type="project" value="UniProtKB-KW"/>
</dbReference>
<organism evidence="4 5">
    <name type="scientific">Sistotremastrum suecicum HHB10207 ss-3</name>
    <dbReference type="NCBI Taxonomy" id="1314776"/>
    <lineage>
        <taxon>Eukaryota</taxon>
        <taxon>Fungi</taxon>
        <taxon>Dikarya</taxon>
        <taxon>Basidiomycota</taxon>
        <taxon>Agaricomycotina</taxon>
        <taxon>Agaricomycetes</taxon>
        <taxon>Sistotremastrales</taxon>
        <taxon>Sistotremastraceae</taxon>
        <taxon>Sistotremastrum</taxon>
    </lineage>
</organism>
<dbReference type="PANTHER" id="PTHR24320:SF282">
    <property type="entry name" value="WW DOMAIN-CONTAINING OXIDOREDUCTASE"/>
    <property type="match status" value="1"/>
</dbReference>
<evidence type="ECO:0000313" key="5">
    <source>
        <dbReference type="Proteomes" id="UP000076798"/>
    </source>
</evidence>
<keyword evidence="2" id="KW-0521">NADP</keyword>
<dbReference type="SUPFAM" id="SSF51735">
    <property type="entry name" value="NAD(P)-binding Rossmann-fold domains"/>
    <property type="match status" value="1"/>
</dbReference>
<dbReference type="InterPro" id="IPR036291">
    <property type="entry name" value="NAD(P)-bd_dom_sf"/>
</dbReference>
<name>A0A165ZUN5_9AGAM</name>
<dbReference type="InterPro" id="IPR002347">
    <property type="entry name" value="SDR_fam"/>
</dbReference>
<dbReference type="Proteomes" id="UP000076798">
    <property type="component" value="Unassembled WGS sequence"/>
</dbReference>
<evidence type="ECO:0000313" key="4">
    <source>
        <dbReference type="EMBL" id="KZT34653.1"/>
    </source>
</evidence>
<dbReference type="PRINTS" id="PR00081">
    <property type="entry name" value="GDHRDH"/>
</dbReference>